<dbReference type="InterPro" id="IPR036388">
    <property type="entry name" value="WH-like_DNA-bd_sf"/>
</dbReference>
<feature type="modified residue" description="4-aspartylphosphate" evidence="6">
    <location>
        <position position="64"/>
    </location>
</feature>
<feature type="DNA-binding region" description="OmpR/PhoB-type" evidence="7">
    <location>
        <begin position="141"/>
        <end position="239"/>
    </location>
</feature>
<keyword evidence="12" id="KW-1185">Reference proteome</keyword>
<reference evidence="12 13" key="1">
    <citation type="submission" date="2019-11" db="EMBL/GenBank/DDBJ databases">
        <authorList>
            <person name="Cho J.-C."/>
        </authorList>
    </citation>
    <scope>NUCLEOTIDE SEQUENCE [LARGE SCALE GENOMIC DNA]</scope>
    <source>
        <strain evidence="11 12">JH1073</strain>
        <strain evidence="10 13">JH702</strain>
    </source>
</reference>
<keyword evidence="3" id="KW-0805">Transcription regulation</keyword>
<dbReference type="InterPro" id="IPR016032">
    <property type="entry name" value="Sig_transdc_resp-reg_C-effctor"/>
</dbReference>
<dbReference type="Gene3D" id="1.10.10.10">
    <property type="entry name" value="Winged helix-like DNA-binding domain superfamily/Winged helix DNA-binding domain"/>
    <property type="match status" value="1"/>
</dbReference>
<dbReference type="GO" id="GO:0000976">
    <property type="term" value="F:transcription cis-regulatory region binding"/>
    <property type="evidence" value="ECO:0007669"/>
    <property type="project" value="TreeGrafter"/>
</dbReference>
<reference evidence="12" key="3">
    <citation type="submission" date="2023-06" db="EMBL/GenBank/DDBJ databases">
        <title>Pangenomics reveal diversification of enzyme families and niche specialization in globally abundant SAR202 bacteria.</title>
        <authorList>
            <person name="Saw J.H.W."/>
        </authorList>
    </citation>
    <scope>NUCLEOTIDE SEQUENCE [LARGE SCALE GENOMIC DNA]</scope>
    <source>
        <strain evidence="12">JH1073</strain>
    </source>
</reference>
<dbReference type="GO" id="GO:0005829">
    <property type="term" value="C:cytosol"/>
    <property type="evidence" value="ECO:0007669"/>
    <property type="project" value="TreeGrafter"/>
</dbReference>
<gene>
    <name evidence="10" type="ORF">GKO46_12960</name>
    <name evidence="11" type="ORF">GKO48_03660</name>
</gene>
<dbReference type="InterPro" id="IPR011006">
    <property type="entry name" value="CheY-like_superfamily"/>
</dbReference>
<dbReference type="PANTHER" id="PTHR48111">
    <property type="entry name" value="REGULATOR OF RPOS"/>
    <property type="match status" value="1"/>
</dbReference>
<dbReference type="EMBL" id="CP046147">
    <property type="protein sequence ID" value="WFG38739.1"/>
    <property type="molecule type" value="Genomic_DNA"/>
</dbReference>
<dbReference type="Proteomes" id="UP001219901">
    <property type="component" value="Chromosome"/>
</dbReference>
<proteinExistence type="predicted"/>
<dbReference type="RefSeq" id="WP_342826843.1">
    <property type="nucleotide sequence ID" value="NZ_CP046146.1"/>
</dbReference>
<evidence type="ECO:0000256" key="1">
    <source>
        <dbReference type="ARBA" id="ARBA00022553"/>
    </source>
</evidence>
<dbReference type="SMART" id="SM00862">
    <property type="entry name" value="Trans_reg_C"/>
    <property type="match status" value="1"/>
</dbReference>
<sequence length="240" mass="26193">MVENLKTPATLKRVFVIEDDAATRESIAMSFEFTFSDVEVLQFDRAAGVRQSLEEEAPDLITVDLGLPDGDGLGLIREIRTISDVPILVVSARDDDSTLVAAIRLGADAFLIKPVSLVAIQAHVEAVLRLQDRPARNTESDLIIELASCTVDLGRGMVEVNGVEESLTKTELYFLTTLGSVSGRIVPMEDLKTGVWGDPDVADATVKMAVHRLRQKIGDDNTEHPIIVNHRSVGYSLAER</sequence>
<dbReference type="InterPro" id="IPR001867">
    <property type="entry name" value="OmpR/PhoB-type_DNA-bd"/>
</dbReference>
<accession>A0AAJ5ZCJ2</accession>
<evidence type="ECO:0000313" key="11">
    <source>
        <dbReference type="EMBL" id="WFG38739.1"/>
    </source>
</evidence>
<evidence type="ECO:0000313" key="13">
    <source>
        <dbReference type="Proteomes" id="UP001321249"/>
    </source>
</evidence>
<dbReference type="CDD" id="cd00383">
    <property type="entry name" value="trans_reg_C"/>
    <property type="match status" value="1"/>
</dbReference>
<dbReference type="PANTHER" id="PTHR48111:SF1">
    <property type="entry name" value="TWO-COMPONENT RESPONSE REGULATOR ORR33"/>
    <property type="match status" value="1"/>
</dbReference>
<evidence type="ECO:0000259" key="9">
    <source>
        <dbReference type="PROSITE" id="PS51755"/>
    </source>
</evidence>
<dbReference type="Pfam" id="PF00486">
    <property type="entry name" value="Trans_reg_C"/>
    <property type="match status" value="1"/>
</dbReference>
<dbReference type="GO" id="GO:0006355">
    <property type="term" value="P:regulation of DNA-templated transcription"/>
    <property type="evidence" value="ECO:0007669"/>
    <property type="project" value="InterPro"/>
</dbReference>
<dbReference type="GO" id="GO:0000156">
    <property type="term" value="F:phosphorelay response regulator activity"/>
    <property type="evidence" value="ECO:0007669"/>
    <property type="project" value="TreeGrafter"/>
</dbReference>
<name>A0AAJ5ZCJ2_9CHLR</name>
<dbReference type="PROSITE" id="PS50110">
    <property type="entry name" value="RESPONSE_REGULATORY"/>
    <property type="match status" value="1"/>
</dbReference>
<keyword evidence="5" id="KW-0804">Transcription</keyword>
<dbReference type="EMBL" id="WMBE01000005">
    <property type="protein sequence ID" value="MDG0867973.1"/>
    <property type="molecule type" value="Genomic_DNA"/>
</dbReference>
<feature type="domain" description="OmpR/PhoB-type" evidence="9">
    <location>
        <begin position="141"/>
        <end position="239"/>
    </location>
</feature>
<evidence type="ECO:0000256" key="6">
    <source>
        <dbReference type="PROSITE-ProRule" id="PRU00169"/>
    </source>
</evidence>
<keyword evidence="4 7" id="KW-0238">DNA-binding</keyword>
<dbReference type="InterPro" id="IPR039420">
    <property type="entry name" value="WalR-like"/>
</dbReference>
<reference evidence="11" key="2">
    <citation type="journal article" date="2023" name="Nat. Commun.">
        <title>Cultivation of marine bacteria of the SAR202 clade.</title>
        <authorList>
            <person name="Lim Y."/>
            <person name="Seo J.H."/>
            <person name="Giovannoni S.J."/>
            <person name="Kang I."/>
            <person name="Cho J.C."/>
        </authorList>
    </citation>
    <scope>NUCLEOTIDE SEQUENCE</scope>
    <source>
        <strain evidence="11">JH1073</strain>
    </source>
</reference>
<dbReference type="InterPro" id="IPR001789">
    <property type="entry name" value="Sig_transdc_resp-reg_receiver"/>
</dbReference>
<dbReference type="PROSITE" id="PS51755">
    <property type="entry name" value="OMPR_PHOB"/>
    <property type="match status" value="1"/>
</dbReference>
<dbReference type="AlphaFoldDB" id="A0AAJ5ZCJ2"/>
<keyword evidence="2" id="KW-0902">Two-component regulatory system</keyword>
<protein>
    <submittedName>
        <fullName evidence="11">Response regulator</fullName>
    </submittedName>
</protein>
<evidence type="ECO:0000256" key="3">
    <source>
        <dbReference type="ARBA" id="ARBA00023015"/>
    </source>
</evidence>
<evidence type="ECO:0000259" key="8">
    <source>
        <dbReference type="PROSITE" id="PS50110"/>
    </source>
</evidence>
<evidence type="ECO:0000256" key="5">
    <source>
        <dbReference type="ARBA" id="ARBA00023163"/>
    </source>
</evidence>
<dbReference type="GO" id="GO:0032993">
    <property type="term" value="C:protein-DNA complex"/>
    <property type="evidence" value="ECO:0007669"/>
    <property type="project" value="TreeGrafter"/>
</dbReference>
<keyword evidence="1 6" id="KW-0597">Phosphoprotein</keyword>
<dbReference type="SMART" id="SM00448">
    <property type="entry name" value="REC"/>
    <property type="match status" value="1"/>
</dbReference>
<evidence type="ECO:0000256" key="2">
    <source>
        <dbReference type="ARBA" id="ARBA00023012"/>
    </source>
</evidence>
<dbReference type="Proteomes" id="UP001321249">
    <property type="component" value="Unassembled WGS sequence"/>
</dbReference>
<evidence type="ECO:0000313" key="10">
    <source>
        <dbReference type="EMBL" id="MDG0867973.1"/>
    </source>
</evidence>
<organism evidence="11 12">
    <name type="scientific">Candidatus Lucifugimonas marina</name>
    <dbReference type="NCBI Taxonomy" id="3038979"/>
    <lineage>
        <taxon>Bacteria</taxon>
        <taxon>Bacillati</taxon>
        <taxon>Chloroflexota</taxon>
        <taxon>Dehalococcoidia</taxon>
        <taxon>SAR202 cluster</taxon>
        <taxon>Candidatus Lucifugimonadales</taxon>
        <taxon>Candidatus Lucifugimonadaceae</taxon>
        <taxon>Candidatus Lucifugimonas</taxon>
    </lineage>
</organism>
<evidence type="ECO:0000256" key="7">
    <source>
        <dbReference type="PROSITE-ProRule" id="PRU01091"/>
    </source>
</evidence>
<dbReference type="SUPFAM" id="SSF46894">
    <property type="entry name" value="C-terminal effector domain of the bipartite response regulators"/>
    <property type="match status" value="1"/>
</dbReference>
<evidence type="ECO:0000313" key="12">
    <source>
        <dbReference type="Proteomes" id="UP001219901"/>
    </source>
</evidence>
<feature type="domain" description="Response regulatory" evidence="8">
    <location>
        <begin position="13"/>
        <end position="128"/>
    </location>
</feature>
<dbReference type="Pfam" id="PF00072">
    <property type="entry name" value="Response_reg"/>
    <property type="match status" value="1"/>
</dbReference>
<dbReference type="Gene3D" id="3.40.50.2300">
    <property type="match status" value="1"/>
</dbReference>
<dbReference type="SUPFAM" id="SSF52172">
    <property type="entry name" value="CheY-like"/>
    <property type="match status" value="1"/>
</dbReference>
<evidence type="ECO:0000256" key="4">
    <source>
        <dbReference type="ARBA" id="ARBA00023125"/>
    </source>
</evidence>